<evidence type="ECO:0000313" key="3">
    <source>
        <dbReference type="Proteomes" id="UP000295453"/>
    </source>
</evidence>
<comment type="caution">
    <text evidence="2">The sequence shown here is derived from an EMBL/GenBank/DDBJ whole genome shotgun (WGS) entry which is preliminary data.</text>
</comment>
<evidence type="ECO:0000313" key="2">
    <source>
        <dbReference type="EMBL" id="TCJ22281.1"/>
    </source>
</evidence>
<proteinExistence type="predicted"/>
<evidence type="ECO:0000256" key="1">
    <source>
        <dbReference type="SAM" id="Coils"/>
    </source>
</evidence>
<dbReference type="EMBL" id="SJZJ01000024">
    <property type="protein sequence ID" value="TCJ22281.1"/>
    <property type="molecule type" value="Genomic_DNA"/>
</dbReference>
<dbReference type="OrthoDB" id="3787531at2"/>
<accession>A0A4R1BWQ9</accession>
<name>A0A4R1BWQ9_9ACTN</name>
<keyword evidence="1" id="KW-0175">Coiled coil</keyword>
<dbReference type="AlphaFoldDB" id="A0A4R1BWQ9"/>
<reference evidence="2 3" key="1">
    <citation type="submission" date="2019-03" db="EMBL/GenBank/DDBJ databases">
        <authorList>
            <person name="Kim M.K.M."/>
        </authorList>
    </citation>
    <scope>NUCLEOTIDE SEQUENCE [LARGE SCALE GENOMIC DNA]</scope>
    <source>
        <strain evidence="2 3">18JY15-6</strain>
    </source>
</reference>
<keyword evidence="3" id="KW-1185">Reference proteome</keyword>
<sequence>MIWVVLALAVVVVVAVCGAAVGLMRRDRRQTAAELARTRAEAAELRAKIEALALQTARPVAAPEEFVITSLGHEIDETPEVVEPVQRIDGRLFVDIVARETVVKAAALTHGVRRALAPEVRNRIRFEMKREIKRSRKARKDEYRRVRDEIRARERAAQGRSQQVAG</sequence>
<dbReference type="Proteomes" id="UP000295453">
    <property type="component" value="Unassembled WGS sequence"/>
</dbReference>
<gene>
    <name evidence="2" type="ORF">EPD65_13150</name>
</gene>
<feature type="coiled-coil region" evidence="1">
    <location>
        <begin position="28"/>
        <end position="55"/>
    </location>
</feature>
<protein>
    <submittedName>
        <fullName evidence="2">Uncharacterized protein</fullName>
    </submittedName>
</protein>
<dbReference type="RefSeq" id="WP_131584862.1">
    <property type="nucleotide sequence ID" value="NZ_SJZJ01000024.1"/>
</dbReference>
<organism evidence="2 3">
    <name type="scientific">Nocardioides jejuensis</name>
    <dbReference type="NCBI Taxonomy" id="2502782"/>
    <lineage>
        <taxon>Bacteria</taxon>
        <taxon>Bacillati</taxon>
        <taxon>Actinomycetota</taxon>
        <taxon>Actinomycetes</taxon>
        <taxon>Propionibacteriales</taxon>
        <taxon>Nocardioidaceae</taxon>
        <taxon>Nocardioides</taxon>
    </lineage>
</organism>